<keyword evidence="7 9" id="KW-0503">Monooxygenase</keyword>
<evidence type="ECO:0000256" key="7">
    <source>
        <dbReference type="ARBA" id="ARBA00023033"/>
    </source>
</evidence>
<evidence type="ECO:0000256" key="3">
    <source>
        <dbReference type="ARBA" id="ARBA00022617"/>
    </source>
</evidence>
<dbReference type="eggNOG" id="KOG0157">
    <property type="taxonomic scope" value="Eukaryota"/>
</dbReference>
<evidence type="ECO:0000256" key="5">
    <source>
        <dbReference type="ARBA" id="ARBA00023002"/>
    </source>
</evidence>
<feature type="binding site" description="axial binding residue" evidence="8">
    <location>
        <position position="522"/>
    </location>
    <ligand>
        <name>heme</name>
        <dbReference type="ChEBI" id="CHEBI:30413"/>
    </ligand>
    <ligandPart>
        <name>Fe</name>
        <dbReference type="ChEBI" id="CHEBI:18248"/>
    </ligandPart>
</feature>
<feature type="region of interest" description="Disordered" evidence="10">
    <location>
        <begin position="458"/>
        <end position="484"/>
    </location>
</feature>
<dbReference type="HOGENOM" id="CLU_025001_1_0_1"/>
<dbReference type="RefSeq" id="XP_016758146.1">
    <property type="nucleotide sequence ID" value="XM_016909928.1"/>
</dbReference>
<sequence>MALPPFGSSPFGLLAIGVLLLSFSLYRYLLPKPIPGIPYNKNAARRLLGDMPEFGKSVNETKEVNKWLVDQCRAHNSAICQVFVRPFAKPWVVICDYREAQDIMSRRVREFDRSKISQDSLKTVSPHFQLCLATNDEWRSNRKLMNDTMSTPFLSNVVGPIMHSISLDLMDLWRHKIRLSKGHPFSAFDDVFKGALDIICQATFGVKVGAIRRQIDLLSETIQVPLDSDPQVAAVLPAAEDPEFFNAILKISATVEWALKLPFSHLVHRFILNFVPSAAKAIRVKDQTISDELQAAFDKFSQTNTKKQDVTSALELIVMKEFQAAAKEGRQARPDTPQLRDELYGFILGGHETSSTAIVWTLKLLARHQNIQDKFRAALHEYHSRAKRDGDQPTVEEIINPDQPYTDALIEECLRVAGVLPVMARDAMVDTEVLGYVIPKGTQIFMAALGPDFIETPIPVPETSRSPSSQASKEKNGTWDPQTISEFQPDRWLTFSPDDGGKMVFNPRAGQSFPFGGGIRSCFGRKMAYLELRVLLTLIVWNFKLEPVPLKYDTWAARDSVTHAPQETYVKLVEIVR</sequence>
<dbReference type="PROSITE" id="PS00086">
    <property type="entry name" value="CYTOCHROME_P450"/>
    <property type="match status" value="1"/>
</dbReference>
<keyword evidence="6 8" id="KW-0408">Iron</keyword>
<protein>
    <submittedName>
        <fullName evidence="12">Cytochrome P450 monooxygenase</fullName>
    </submittedName>
</protein>
<dbReference type="InterPro" id="IPR002403">
    <property type="entry name" value="Cyt_P450_E_grp-IV"/>
</dbReference>
<evidence type="ECO:0000256" key="6">
    <source>
        <dbReference type="ARBA" id="ARBA00023004"/>
    </source>
</evidence>
<dbReference type="STRING" id="692275.M3BTQ9"/>
<dbReference type="InterPro" id="IPR050196">
    <property type="entry name" value="Cytochrome_P450_Monoox"/>
</dbReference>
<keyword evidence="11" id="KW-0472">Membrane</keyword>
<dbReference type="InterPro" id="IPR001128">
    <property type="entry name" value="Cyt_P450"/>
</dbReference>
<comment type="cofactor">
    <cofactor evidence="1 8">
        <name>heme</name>
        <dbReference type="ChEBI" id="CHEBI:30413"/>
    </cofactor>
</comment>
<dbReference type="Pfam" id="PF00067">
    <property type="entry name" value="p450"/>
    <property type="match status" value="2"/>
</dbReference>
<dbReference type="OMA" id="REPVYWS"/>
<keyword evidence="13" id="KW-1185">Reference proteome</keyword>
<feature type="transmembrane region" description="Helical" evidence="11">
    <location>
        <begin position="12"/>
        <end position="30"/>
    </location>
</feature>
<organism evidence="12 13">
    <name type="scientific">Sphaerulina musiva (strain SO2202)</name>
    <name type="common">Poplar stem canker fungus</name>
    <name type="synonym">Septoria musiva</name>
    <dbReference type="NCBI Taxonomy" id="692275"/>
    <lineage>
        <taxon>Eukaryota</taxon>
        <taxon>Fungi</taxon>
        <taxon>Dikarya</taxon>
        <taxon>Ascomycota</taxon>
        <taxon>Pezizomycotina</taxon>
        <taxon>Dothideomycetes</taxon>
        <taxon>Dothideomycetidae</taxon>
        <taxon>Mycosphaerellales</taxon>
        <taxon>Mycosphaerellaceae</taxon>
        <taxon>Sphaerulina</taxon>
    </lineage>
</organism>
<evidence type="ECO:0000256" key="9">
    <source>
        <dbReference type="RuleBase" id="RU000461"/>
    </source>
</evidence>
<dbReference type="InterPro" id="IPR017972">
    <property type="entry name" value="Cyt_P450_CS"/>
</dbReference>
<dbReference type="InterPro" id="IPR036396">
    <property type="entry name" value="Cyt_P450_sf"/>
</dbReference>
<evidence type="ECO:0000256" key="11">
    <source>
        <dbReference type="SAM" id="Phobius"/>
    </source>
</evidence>
<dbReference type="PRINTS" id="PR00465">
    <property type="entry name" value="EP450IV"/>
</dbReference>
<keyword evidence="11" id="KW-1133">Transmembrane helix</keyword>
<evidence type="ECO:0000313" key="12">
    <source>
        <dbReference type="EMBL" id="EMF10025.1"/>
    </source>
</evidence>
<evidence type="ECO:0000256" key="10">
    <source>
        <dbReference type="SAM" id="MobiDB-lite"/>
    </source>
</evidence>
<dbReference type="GO" id="GO:0005506">
    <property type="term" value="F:iron ion binding"/>
    <property type="evidence" value="ECO:0007669"/>
    <property type="project" value="InterPro"/>
</dbReference>
<keyword evidence="4 8" id="KW-0479">Metal-binding</keyword>
<dbReference type="GeneID" id="27907065"/>
<dbReference type="SUPFAM" id="SSF48264">
    <property type="entry name" value="Cytochrome P450"/>
    <property type="match status" value="1"/>
</dbReference>
<keyword evidence="3 8" id="KW-0349">Heme</keyword>
<dbReference type="OrthoDB" id="1470350at2759"/>
<dbReference type="PANTHER" id="PTHR24291">
    <property type="entry name" value="CYTOCHROME P450 FAMILY 4"/>
    <property type="match status" value="1"/>
</dbReference>
<dbReference type="EMBL" id="KB456268">
    <property type="protein sequence ID" value="EMF10025.1"/>
    <property type="molecule type" value="Genomic_DNA"/>
</dbReference>
<reference evidence="12 13" key="1">
    <citation type="journal article" date="2012" name="PLoS Pathog.">
        <title>Diverse lifestyles and strategies of plant pathogenesis encoded in the genomes of eighteen Dothideomycetes fungi.</title>
        <authorList>
            <person name="Ohm R.A."/>
            <person name="Feau N."/>
            <person name="Henrissat B."/>
            <person name="Schoch C.L."/>
            <person name="Horwitz B.A."/>
            <person name="Barry K.W."/>
            <person name="Condon B.J."/>
            <person name="Copeland A.C."/>
            <person name="Dhillon B."/>
            <person name="Glaser F."/>
            <person name="Hesse C.N."/>
            <person name="Kosti I."/>
            <person name="LaButti K."/>
            <person name="Lindquist E.A."/>
            <person name="Lucas S."/>
            <person name="Salamov A.A."/>
            <person name="Bradshaw R.E."/>
            <person name="Ciuffetti L."/>
            <person name="Hamelin R.C."/>
            <person name="Kema G.H.J."/>
            <person name="Lawrence C."/>
            <person name="Scott J.A."/>
            <person name="Spatafora J.W."/>
            <person name="Turgeon B.G."/>
            <person name="de Wit P.J.G.M."/>
            <person name="Zhong S."/>
            <person name="Goodwin S.B."/>
            <person name="Grigoriev I.V."/>
        </authorList>
    </citation>
    <scope>NUCLEOTIDE SEQUENCE [LARGE SCALE GENOMIC DNA]</scope>
    <source>
        <strain evidence="12 13">SO2202</strain>
    </source>
</reference>
<evidence type="ECO:0000256" key="8">
    <source>
        <dbReference type="PIRSR" id="PIRSR602403-1"/>
    </source>
</evidence>
<comment type="similarity">
    <text evidence="2 9">Belongs to the cytochrome P450 family.</text>
</comment>
<keyword evidence="5 9" id="KW-0560">Oxidoreductase</keyword>
<evidence type="ECO:0000256" key="2">
    <source>
        <dbReference type="ARBA" id="ARBA00010617"/>
    </source>
</evidence>
<keyword evidence="11" id="KW-0812">Transmembrane</keyword>
<dbReference type="GO" id="GO:0004497">
    <property type="term" value="F:monooxygenase activity"/>
    <property type="evidence" value="ECO:0007669"/>
    <property type="project" value="UniProtKB-KW"/>
</dbReference>
<gene>
    <name evidence="12" type="ORF">SEPMUDRAFT_71061</name>
</gene>
<dbReference type="Gene3D" id="1.10.630.10">
    <property type="entry name" value="Cytochrome P450"/>
    <property type="match status" value="1"/>
</dbReference>
<dbReference type="GO" id="GO:0020037">
    <property type="term" value="F:heme binding"/>
    <property type="evidence" value="ECO:0007669"/>
    <property type="project" value="InterPro"/>
</dbReference>
<dbReference type="PANTHER" id="PTHR24291:SF50">
    <property type="entry name" value="BIFUNCTIONAL ALBAFLAVENONE MONOOXYGENASE_TERPENE SYNTHASE"/>
    <property type="match status" value="1"/>
</dbReference>
<evidence type="ECO:0000313" key="13">
    <source>
        <dbReference type="Proteomes" id="UP000016931"/>
    </source>
</evidence>
<evidence type="ECO:0000256" key="1">
    <source>
        <dbReference type="ARBA" id="ARBA00001971"/>
    </source>
</evidence>
<dbReference type="PRINTS" id="PR00385">
    <property type="entry name" value="P450"/>
</dbReference>
<name>M3BTQ9_SPHMS</name>
<accession>M3BTQ9</accession>
<dbReference type="Proteomes" id="UP000016931">
    <property type="component" value="Unassembled WGS sequence"/>
</dbReference>
<proteinExistence type="inferred from homology"/>
<dbReference type="AlphaFoldDB" id="M3BTQ9"/>
<dbReference type="GO" id="GO:0016705">
    <property type="term" value="F:oxidoreductase activity, acting on paired donors, with incorporation or reduction of molecular oxygen"/>
    <property type="evidence" value="ECO:0007669"/>
    <property type="project" value="InterPro"/>
</dbReference>
<evidence type="ECO:0000256" key="4">
    <source>
        <dbReference type="ARBA" id="ARBA00022723"/>
    </source>
</evidence>